<dbReference type="Pfam" id="PF01532">
    <property type="entry name" value="Glyco_hydro_47"/>
    <property type="match status" value="1"/>
</dbReference>
<keyword evidence="7" id="KW-0325">Glycoprotein</keyword>
<comment type="catalytic activity">
    <reaction evidence="10">
        <text>N(4)-(alpha-D-Man-(1-&gt;2)-alpha-D-Man-(1-&gt;2)-alpha-D-Man-(1-&gt;3)-[alpha-D-Man-(1-&gt;2)-alpha-D-Man-(1-&gt;3)-[alpha-D-Man-(1-&gt;2)-alpha-D-Man-(1-&gt;6)]-alpha-D-Man-(1-&gt;6)]-beta-D-Man-(1-&gt;4)-beta-D-GlcNAc-(1-&gt;4)-beta-D-GlcNAc)-L-asparaginyl-[protein] (N-glucan mannose isomer 9A1,2,3B1,2,3) + 4 H2O = N(4)-(alpha-D-Man-(1-&gt;3)-[alpha-D-Man-(1-&gt;3)-[alpha-D-Man-(1-&gt;6)]-alpha-D-Man-(1-&gt;6)]-beta-D-Man-(1-&gt;4)-beta-D-GlcNAc-(1-&gt;4)-beta-D-GlcNAc)-L-asparaginyl-[protein] (N-glucan mannose isomer 5A1,2) + 4 beta-D-mannose</text>
        <dbReference type="Rhea" id="RHEA:56008"/>
        <dbReference type="Rhea" id="RHEA-COMP:14356"/>
        <dbReference type="Rhea" id="RHEA-COMP:14367"/>
        <dbReference type="ChEBI" id="CHEBI:15377"/>
        <dbReference type="ChEBI" id="CHEBI:28563"/>
        <dbReference type="ChEBI" id="CHEBI:59087"/>
        <dbReference type="ChEBI" id="CHEBI:139493"/>
        <dbReference type="EC" id="3.2.1.113"/>
    </reaction>
</comment>
<dbReference type="GO" id="GO:0004571">
    <property type="term" value="F:mannosyl-oligosaccharide 1,2-alpha-mannosidase activity"/>
    <property type="evidence" value="ECO:0007669"/>
    <property type="project" value="UniProtKB-EC"/>
</dbReference>
<organism evidence="15 16">
    <name type="scientific">Talaromyces rugulosus</name>
    <name type="common">Penicillium rugulosum</name>
    <dbReference type="NCBI Taxonomy" id="121627"/>
    <lineage>
        <taxon>Eukaryota</taxon>
        <taxon>Fungi</taxon>
        <taxon>Dikarya</taxon>
        <taxon>Ascomycota</taxon>
        <taxon>Pezizomycotina</taxon>
        <taxon>Eurotiomycetes</taxon>
        <taxon>Eurotiomycetidae</taxon>
        <taxon>Eurotiales</taxon>
        <taxon>Trichocomaceae</taxon>
        <taxon>Talaromyces</taxon>
        <taxon>Talaromyces sect. Islandici</taxon>
    </lineage>
</organism>
<keyword evidence="11" id="KW-0106">Calcium</keyword>
<feature type="signal peptide" evidence="14">
    <location>
        <begin position="1"/>
        <end position="21"/>
    </location>
</feature>
<dbReference type="KEGG" id="trg:TRUGW13939_09282"/>
<reference evidence="16" key="1">
    <citation type="submission" date="2020-06" db="EMBL/GenBank/DDBJ databases">
        <title>A chromosome-scale genome assembly of Talaromyces rugulosus W13939.</title>
        <authorList>
            <person name="Wang B."/>
            <person name="Guo L."/>
            <person name="Ye K."/>
            <person name="Wang L."/>
        </authorList>
    </citation>
    <scope>NUCLEOTIDE SEQUENCE [LARGE SCALE GENOMIC DNA]</scope>
    <source>
        <strain evidence="16">W13939</strain>
    </source>
</reference>
<sequence>MVRYLSTAGLAILAVSGLSAATPTAAGPGSSAAPLVEPLRAGPKQSVSSGPHSSFSWPPAETKIAAATCKKVQYDFPAGTNSNTSRADAVRDLYRRSWEQYAQYCFGSDELLTLNNSCVNDLFGWGASIVDGIDTAIIMNLTDIVGTQLEFIAQTDYTTSESIVDGFDAIIRYLAGLLSAYDLLTSGYVPEGTYNSDHVKALLSQAKVLGNKLKVQFDTPSGLPAANINFTSNTPINSQFINPLNNVTYNATNLAVAGTLILEFTRLSDLTGDQSFRELALGAQGNLIYPDPAPIWPGLVGSELDTETGKYLTYDYGWKAGIDSFLEYLIKQYYYNPGNAANTVMKDFWVSTVQSTIEHIALHPYDHPELTYLSQGDVSGNLEWQMDDYACFAGGNLLLGGVLLDKPEITKLGVDVTDSCHYFYNTTWTGLGPLSWGWYNESNEAYDPSWNDDRAYRQQASEFGYFITSPEWDSFPESLESIFYAYRITGETRFQDYNWEIVKSIERQSTATTPSEPVSDVNKPKSFISDLPAYYFAEVLKYLYLSFTDPEIINLDDWVFNTESHPFRRNAQGC</sequence>
<dbReference type="PRINTS" id="PR00747">
    <property type="entry name" value="GLYHDRLASE47"/>
</dbReference>
<feature type="disulfide bond" evidence="12">
    <location>
        <begin position="391"/>
        <end position="420"/>
    </location>
</feature>
<name>A0A7H8R7E2_TALRU</name>
<evidence type="ECO:0000256" key="10">
    <source>
        <dbReference type="ARBA" id="ARBA00048605"/>
    </source>
</evidence>
<evidence type="ECO:0000313" key="16">
    <source>
        <dbReference type="Proteomes" id="UP000509510"/>
    </source>
</evidence>
<dbReference type="OrthoDB" id="8118055at2759"/>
<dbReference type="UniPathway" id="UPA00378"/>
<evidence type="ECO:0000256" key="8">
    <source>
        <dbReference type="ARBA" id="ARBA00023295"/>
    </source>
</evidence>
<dbReference type="GO" id="GO:0005975">
    <property type="term" value="P:carbohydrate metabolic process"/>
    <property type="evidence" value="ECO:0007669"/>
    <property type="project" value="InterPro"/>
</dbReference>
<dbReference type="Gene3D" id="1.50.10.10">
    <property type="match status" value="1"/>
</dbReference>
<evidence type="ECO:0000256" key="4">
    <source>
        <dbReference type="ARBA" id="ARBA00022729"/>
    </source>
</evidence>
<keyword evidence="5 13" id="KW-0378">Hydrolase</keyword>
<keyword evidence="11" id="KW-0479">Metal-binding</keyword>
<dbReference type="GO" id="GO:0036503">
    <property type="term" value="P:ERAD pathway"/>
    <property type="evidence" value="ECO:0007669"/>
    <property type="project" value="UniProtKB-ARBA"/>
</dbReference>
<evidence type="ECO:0000256" key="12">
    <source>
        <dbReference type="PIRSR" id="PIRSR601382-3"/>
    </source>
</evidence>
<protein>
    <recommendedName>
        <fullName evidence="13">alpha-1,2-Mannosidase</fullName>
        <ecNumber evidence="13">3.2.1.-</ecNumber>
    </recommendedName>
</protein>
<evidence type="ECO:0000256" key="9">
    <source>
        <dbReference type="ARBA" id="ARBA00047669"/>
    </source>
</evidence>
<gene>
    <name evidence="15" type="ORF">TRUGW13939_09282</name>
</gene>
<dbReference type="EC" id="3.2.1.-" evidence="13"/>
<evidence type="ECO:0000256" key="2">
    <source>
        <dbReference type="ARBA" id="ARBA00004922"/>
    </source>
</evidence>
<dbReference type="SUPFAM" id="SSF48225">
    <property type="entry name" value="Seven-hairpin glycosidases"/>
    <property type="match status" value="1"/>
</dbReference>
<comment type="pathway">
    <text evidence="2">Protein modification; protein glycosylation.</text>
</comment>
<comment type="catalytic activity">
    <reaction evidence="9">
        <text>N(4)-(alpha-D-Man-(1-&gt;2)-alpha-D-Man-(1-&gt;2)-alpha-D-Man-(1-&gt;3)-[alpha-D-Man-(1-&gt;3)-[alpha-D-Man-(1-&gt;2)-alpha-D-Man-(1-&gt;6)]-alpha-D-Man-(1-&gt;6)]-beta-D-Man-(1-&gt;4)-beta-D-GlcNAc-(1-&gt;4)-beta-D-GlcNAc)-L-asparaginyl-[protein] (N-glucan mannose isomer 8A1,2,3B1,3) + 3 H2O = N(4)-(alpha-D-Man-(1-&gt;3)-[alpha-D-Man-(1-&gt;3)-[alpha-D-Man-(1-&gt;6)]-alpha-D-Man-(1-&gt;6)]-beta-D-Man-(1-&gt;4)-beta-D-GlcNAc-(1-&gt;4)-beta-D-GlcNAc)-L-asparaginyl-[protein] (N-glucan mannose isomer 5A1,2) + 3 beta-D-mannose</text>
        <dbReference type="Rhea" id="RHEA:56028"/>
        <dbReference type="Rhea" id="RHEA-COMP:14358"/>
        <dbReference type="Rhea" id="RHEA-COMP:14367"/>
        <dbReference type="ChEBI" id="CHEBI:15377"/>
        <dbReference type="ChEBI" id="CHEBI:28563"/>
        <dbReference type="ChEBI" id="CHEBI:59087"/>
        <dbReference type="ChEBI" id="CHEBI:60628"/>
        <dbReference type="EC" id="3.2.1.113"/>
    </reaction>
</comment>
<evidence type="ECO:0000256" key="7">
    <source>
        <dbReference type="ARBA" id="ARBA00023180"/>
    </source>
</evidence>
<evidence type="ECO:0000313" key="15">
    <source>
        <dbReference type="EMBL" id="QKX62126.1"/>
    </source>
</evidence>
<dbReference type="InterPro" id="IPR050749">
    <property type="entry name" value="Glycosyl_Hydrolase_47"/>
</dbReference>
<evidence type="ECO:0000256" key="1">
    <source>
        <dbReference type="ARBA" id="ARBA00001913"/>
    </source>
</evidence>
<evidence type="ECO:0000256" key="14">
    <source>
        <dbReference type="SAM" id="SignalP"/>
    </source>
</evidence>
<evidence type="ECO:0000256" key="11">
    <source>
        <dbReference type="PIRSR" id="PIRSR601382-2"/>
    </source>
</evidence>
<keyword evidence="16" id="KW-1185">Reference proteome</keyword>
<evidence type="ECO:0000256" key="13">
    <source>
        <dbReference type="RuleBase" id="RU361193"/>
    </source>
</evidence>
<dbReference type="InterPro" id="IPR036026">
    <property type="entry name" value="Seven-hairpin_glycosidases"/>
</dbReference>
<feature type="binding site" evidence="11">
    <location>
        <position position="562"/>
    </location>
    <ligand>
        <name>Ca(2+)</name>
        <dbReference type="ChEBI" id="CHEBI:29108"/>
    </ligand>
</feature>
<dbReference type="PANTHER" id="PTHR11742">
    <property type="entry name" value="MANNOSYL-OLIGOSACCHARIDE ALPHA-1,2-MANNOSIDASE-RELATED"/>
    <property type="match status" value="1"/>
</dbReference>
<evidence type="ECO:0000256" key="5">
    <source>
        <dbReference type="ARBA" id="ARBA00022801"/>
    </source>
</evidence>
<comment type="similarity">
    <text evidence="3 13">Belongs to the glycosyl hydrolase 47 family.</text>
</comment>
<dbReference type="InterPro" id="IPR001382">
    <property type="entry name" value="Glyco_hydro_47"/>
</dbReference>
<dbReference type="GO" id="GO:0016020">
    <property type="term" value="C:membrane"/>
    <property type="evidence" value="ECO:0007669"/>
    <property type="project" value="InterPro"/>
</dbReference>
<accession>A0A7H8R7E2</accession>
<keyword evidence="4 14" id="KW-0732">Signal</keyword>
<feature type="chain" id="PRO_5028989500" description="alpha-1,2-Mannosidase" evidence="14">
    <location>
        <begin position="22"/>
        <end position="574"/>
    </location>
</feature>
<keyword evidence="8 13" id="KW-0326">Glycosidase</keyword>
<evidence type="ECO:0000256" key="3">
    <source>
        <dbReference type="ARBA" id="ARBA00007658"/>
    </source>
</evidence>
<evidence type="ECO:0000256" key="6">
    <source>
        <dbReference type="ARBA" id="ARBA00023157"/>
    </source>
</evidence>
<dbReference type="InterPro" id="IPR012341">
    <property type="entry name" value="6hp_glycosidase-like_sf"/>
</dbReference>
<keyword evidence="6 12" id="KW-1015">Disulfide bond</keyword>
<dbReference type="GO" id="GO:0005509">
    <property type="term" value="F:calcium ion binding"/>
    <property type="evidence" value="ECO:0007669"/>
    <property type="project" value="InterPro"/>
</dbReference>
<dbReference type="Proteomes" id="UP000509510">
    <property type="component" value="Chromosome V"/>
</dbReference>
<dbReference type="PANTHER" id="PTHR11742:SF101">
    <property type="entry name" value="MANNOSYL-OLIGOSACCHARIDE ALPHA-1,2-MANNOSIDASE 1B"/>
    <property type="match status" value="1"/>
</dbReference>
<dbReference type="GeneID" id="55996766"/>
<dbReference type="RefSeq" id="XP_035348300.1">
    <property type="nucleotide sequence ID" value="XM_035492407.1"/>
</dbReference>
<dbReference type="GO" id="GO:0005783">
    <property type="term" value="C:endoplasmic reticulum"/>
    <property type="evidence" value="ECO:0007669"/>
    <property type="project" value="TreeGrafter"/>
</dbReference>
<comment type="cofactor">
    <cofactor evidence="1 11">
        <name>Ca(2+)</name>
        <dbReference type="ChEBI" id="CHEBI:29108"/>
    </cofactor>
</comment>
<dbReference type="EMBL" id="CP055902">
    <property type="protein sequence ID" value="QKX62126.1"/>
    <property type="molecule type" value="Genomic_DNA"/>
</dbReference>
<proteinExistence type="inferred from homology"/>
<dbReference type="AlphaFoldDB" id="A0A7H8R7E2"/>